<name>A0ABS2DFM1_9BACI</name>
<sequence length="154" mass="17929">MDTFYAIELTNKDHHDIVEPFLEVVPSFVEHYSTFYIFSSLKDVHYIEEELSIYSIIEMTHTIIGLSEGKYWDTFEDYGLKTNTGKAYLLNSMVKSFQIIGGTEDNIKMALLQFDEHLIAQEHTTYFVDVHHQALIEKIANAYEVSIAFFELDK</sequence>
<proteinExistence type="predicted"/>
<reference evidence="1 2" key="1">
    <citation type="submission" date="2021-02" db="EMBL/GenBank/DDBJ databases">
        <title>Bacillus sp. RD4P76, an endophyte from a halophyte.</title>
        <authorList>
            <person name="Sun J.-Q."/>
        </authorList>
    </citation>
    <scope>NUCLEOTIDE SEQUENCE [LARGE SCALE GENOMIC DNA]</scope>
    <source>
        <strain evidence="1 2">RD4P76</strain>
    </source>
</reference>
<dbReference type="RefSeq" id="WP_204202646.1">
    <property type="nucleotide sequence ID" value="NZ_JAFELM010000021.1"/>
</dbReference>
<dbReference type="EMBL" id="JAFELM010000021">
    <property type="protein sequence ID" value="MBM6617267.1"/>
    <property type="molecule type" value="Genomic_DNA"/>
</dbReference>
<comment type="caution">
    <text evidence="1">The sequence shown here is derived from an EMBL/GenBank/DDBJ whole genome shotgun (WGS) entry which is preliminary data.</text>
</comment>
<accession>A0ABS2DFM1</accession>
<dbReference type="Proteomes" id="UP001518925">
    <property type="component" value="Unassembled WGS sequence"/>
</dbReference>
<evidence type="ECO:0000313" key="1">
    <source>
        <dbReference type="EMBL" id="MBM6617267.1"/>
    </source>
</evidence>
<gene>
    <name evidence="1" type="ORF">JR050_06205</name>
</gene>
<evidence type="ECO:0000313" key="2">
    <source>
        <dbReference type="Proteomes" id="UP001518925"/>
    </source>
</evidence>
<protein>
    <submittedName>
        <fullName evidence="1">Uncharacterized protein</fullName>
    </submittedName>
</protein>
<keyword evidence="2" id="KW-1185">Reference proteome</keyword>
<organism evidence="1 2">
    <name type="scientific">Bacillus suaedaesalsae</name>
    <dbReference type="NCBI Taxonomy" id="2810349"/>
    <lineage>
        <taxon>Bacteria</taxon>
        <taxon>Bacillati</taxon>
        <taxon>Bacillota</taxon>
        <taxon>Bacilli</taxon>
        <taxon>Bacillales</taxon>
        <taxon>Bacillaceae</taxon>
        <taxon>Bacillus</taxon>
    </lineage>
</organism>